<proteinExistence type="predicted"/>
<reference evidence="1 2" key="1">
    <citation type="submission" date="2015-04" db="EMBL/GenBank/DDBJ databases">
        <title>Complete genome sequence of Schizopora paradoxa KUC8140, a cosmopolitan wood degrader in East Asia.</title>
        <authorList>
            <consortium name="DOE Joint Genome Institute"/>
            <person name="Min B."/>
            <person name="Park H."/>
            <person name="Jang Y."/>
            <person name="Kim J.-J."/>
            <person name="Kim K.H."/>
            <person name="Pangilinan J."/>
            <person name="Lipzen A."/>
            <person name="Riley R."/>
            <person name="Grigoriev I.V."/>
            <person name="Spatafora J.W."/>
            <person name="Choi I.-G."/>
        </authorList>
    </citation>
    <scope>NUCLEOTIDE SEQUENCE [LARGE SCALE GENOMIC DNA]</scope>
    <source>
        <strain evidence="1 2">KUC8140</strain>
    </source>
</reference>
<name>A0A0H2RI92_9AGAM</name>
<accession>A0A0H2RI92</accession>
<keyword evidence="2" id="KW-1185">Reference proteome</keyword>
<protein>
    <submittedName>
        <fullName evidence="1">Uncharacterized protein</fullName>
    </submittedName>
</protein>
<dbReference type="InParanoid" id="A0A0H2RI92"/>
<evidence type="ECO:0000313" key="2">
    <source>
        <dbReference type="Proteomes" id="UP000053477"/>
    </source>
</evidence>
<sequence>MRDNNSTKKKKASSSDDTKCIARCFKGSRKEEFEVLFRFYQTTGTFVSRNTHFSWTQDFKHVPLGVKAALELCKMLGKSIYLLSSVLPHFCSGGGSLLFLHVVSETTQTSKR</sequence>
<dbReference type="AlphaFoldDB" id="A0A0H2RI92"/>
<gene>
    <name evidence="1" type="ORF">SCHPADRAFT_459438</name>
</gene>
<dbReference type="EMBL" id="KQ085994">
    <property type="protein sequence ID" value="KLO11680.1"/>
    <property type="molecule type" value="Genomic_DNA"/>
</dbReference>
<dbReference type="Proteomes" id="UP000053477">
    <property type="component" value="Unassembled WGS sequence"/>
</dbReference>
<evidence type="ECO:0000313" key="1">
    <source>
        <dbReference type="EMBL" id="KLO11680.1"/>
    </source>
</evidence>
<organism evidence="1 2">
    <name type="scientific">Schizopora paradoxa</name>
    <dbReference type="NCBI Taxonomy" id="27342"/>
    <lineage>
        <taxon>Eukaryota</taxon>
        <taxon>Fungi</taxon>
        <taxon>Dikarya</taxon>
        <taxon>Basidiomycota</taxon>
        <taxon>Agaricomycotina</taxon>
        <taxon>Agaricomycetes</taxon>
        <taxon>Hymenochaetales</taxon>
        <taxon>Schizoporaceae</taxon>
        <taxon>Schizopora</taxon>
    </lineage>
</organism>